<dbReference type="AlphaFoldDB" id="A0A9X7J2I4"/>
<dbReference type="InterPro" id="IPR000257">
    <property type="entry name" value="Uroporphyrinogen_deCOase"/>
</dbReference>
<dbReference type="InterPro" id="IPR038071">
    <property type="entry name" value="UROD/MetE-like_sf"/>
</dbReference>
<feature type="domain" description="Uroporphyrinogen decarboxylase (URO-D)" evidence="1">
    <location>
        <begin position="6"/>
        <end position="343"/>
    </location>
</feature>
<dbReference type="SUPFAM" id="SSF51726">
    <property type="entry name" value="UROD/MetE-like"/>
    <property type="match status" value="1"/>
</dbReference>
<dbReference type="PANTHER" id="PTHR47099:SF1">
    <property type="entry name" value="METHYLCOBAMIDE:COM METHYLTRANSFERASE MTBA"/>
    <property type="match status" value="1"/>
</dbReference>
<organism evidence="2 3">
    <name type="scientific">Neomoorella stamsii</name>
    <dbReference type="NCBI Taxonomy" id="1266720"/>
    <lineage>
        <taxon>Bacteria</taxon>
        <taxon>Bacillati</taxon>
        <taxon>Bacillota</taxon>
        <taxon>Clostridia</taxon>
        <taxon>Neomoorellales</taxon>
        <taxon>Neomoorellaceae</taxon>
        <taxon>Neomoorella</taxon>
    </lineage>
</organism>
<proteinExistence type="predicted"/>
<dbReference type="CDD" id="cd03465">
    <property type="entry name" value="URO-D_like"/>
    <property type="match status" value="1"/>
</dbReference>
<sequence length="359" mass="39573">MREMTPLQRCLAALRFEVPDRVPVVPQSFMVACATAGYKIGEINKSGKLMAETHLVSQAKYGYDGVVIDIDDATLAEACGAKVIWRENDVAIVDEEDVVLKDLRQIDDLPLPDPYNSGRLPEWLEATRILREKIGDHVFIMGRADQGPFDLACLLRGAQQFMIDLVTEPPELIWKVLDYCRRAGTLFAKAQKDAGAHATSIGDSFAGPNLISPAMFRQFALEHEIIMTKEVQDYGIPFSIHICGDTTAILEDMASTGAQILELDWQVDMGYAKRVVGNRAVLMGNINPSDPLVWGTPEAIEAQARNIIEATGGIGLFLSSGCAMGYNTPEANMRALCEAGKKYGSYERLMELQERRSKA</sequence>
<dbReference type="PROSITE" id="PS51257">
    <property type="entry name" value="PROKAR_LIPOPROTEIN"/>
    <property type="match status" value="1"/>
</dbReference>
<name>A0A9X7J2I4_9FIRM</name>
<dbReference type="InterPro" id="IPR052024">
    <property type="entry name" value="Methanogen_methyltrans"/>
</dbReference>
<dbReference type="PANTHER" id="PTHR47099">
    <property type="entry name" value="METHYLCOBAMIDE:COM METHYLTRANSFERASE MTBA"/>
    <property type="match status" value="1"/>
</dbReference>
<dbReference type="GO" id="GO:0004853">
    <property type="term" value="F:uroporphyrinogen decarboxylase activity"/>
    <property type="evidence" value="ECO:0007669"/>
    <property type="project" value="UniProtKB-EC"/>
</dbReference>
<reference evidence="2 3" key="1">
    <citation type="submission" date="2018-03" db="EMBL/GenBank/DDBJ databases">
        <title>Genome sequence of Moorella stamsii DSM 26217.</title>
        <authorList>
            <person name="Poehlein A."/>
            <person name="Daniel R."/>
        </authorList>
    </citation>
    <scope>NUCLEOTIDE SEQUENCE [LARGE SCALE GENOMIC DNA]</scope>
    <source>
        <strain evidence="3">DSM 26217</strain>
    </source>
</reference>
<evidence type="ECO:0000313" key="3">
    <source>
        <dbReference type="Proteomes" id="UP000239430"/>
    </source>
</evidence>
<accession>A0A9X7J2I4</accession>
<dbReference type="Gene3D" id="3.20.20.210">
    <property type="match status" value="1"/>
</dbReference>
<evidence type="ECO:0000313" key="2">
    <source>
        <dbReference type="EMBL" id="PRR72602.1"/>
    </source>
</evidence>
<dbReference type="EMBL" id="PVXL01000045">
    <property type="protein sequence ID" value="PRR72602.1"/>
    <property type="molecule type" value="Genomic_DNA"/>
</dbReference>
<keyword evidence="3" id="KW-1185">Reference proteome</keyword>
<evidence type="ECO:0000259" key="1">
    <source>
        <dbReference type="Pfam" id="PF01208"/>
    </source>
</evidence>
<gene>
    <name evidence="2" type="primary">hemE_2</name>
    <name evidence="2" type="ORF">MOST_17450</name>
</gene>
<dbReference type="Proteomes" id="UP000239430">
    <property type="component" value="Unassembled WGS sequence"/>
</dbReference>
<dbReference type="EC" id="4.1.1.37" evidence="2"/>
<dbReference type="Pfam" id="PF01208">
    <property type="entry name" value="URO-D"/>
    <property type="match status" value="1"/>
</dbReference>
<protein>
    <submittedName>
        <fullName evidence="2">Uroporphyrinogen decarboxylase</fullName>
        <ecNumber evidence="2">4.1.1.37</ecNumber>
    </submittedName>
</protein>
<dbReference type="GO" id="GO:0006779">
    <property type="term" value="P:porphyrin-containing compound biosynthetic process"/>
    <property type="evidence" value="ECO:0007669"/>
    <property type="project" value="InterPro"/>
</dbReference>
<comment type="caution">
    <text evidence="2">The sequence shown here is derived from an EMBL/GenBank/DDBJ whole genome shotgun (WGS) entry which is preliminary data.</text>
</comment>
<dbReference type="RefSeq" id="WP_054936903.1">
    <property type="nucleotide sequence ID" value="NZ_PVXL01000045.1"/>
</dbReference>
<keyword evidence="2" id="KW-0456">Lyase</keyword>